<gene>
    <name evidence="2" type="ORF">DEM25_008810</name>
</gene>
<reference evidence="2 3" key="1">
    <citation type="journal article" date="2018" name="Int. J. Syst. Bacteriol.">
        <title>Oceaniradius stylonemae gen. nov., sp. nov., isolated from a red alga, Stylonema cornu-cervi.</title>
        <authorList>
            <person name="Jeong S."/>
        </authorList>
    </citation>
    <scope>NUCLEOTIDE SEQUENCE [LARGE SCALE GENOMIC DNA]</scope>
    <source>
        <strain evidence="2 3">StC1</strain>
    </source>
</reference>
<dbReference type="AlphaFoldDB" id="A0A3A8ABY5"/>
<evidence type="ECO:0000313" key="3">
    <source>
        <dbReference type="Proteomes" id="UP000246132"/>
    </source>
</evidence>
<keyword evidence="1" id="KW-0732">Signal</keyword>
<dbReference type="EMBL" id="QFWV02000004">
    <property type="protein sequence ID" value="RKF07822.1"/>
    <property type="molecule type" value="Genomic_DNA"/>
</dbReference>
<evidence type="ECO:0000256" key="1">
    <source>
        <dbReference type="SAM" id="SignalP"/>
    </source>
</evidence>
<evidence type="ECO:0008006" key="4">
    <source>
        <dbReference type="Google" id="ProtNLM"/>
    </source>
</evidence>
<sequence length="147" mass="16657">MVQTRKETGIMKAPLLAAGIIAATALGATAPAEARPIHAPPAASAQIDIQTVGHRRHYGERHAMPRRAVVRSLYRRGYRDVHRVHFRNGYWRARALGRRGVVALKIDPRNGHIVRRRLLQPVYHAPRHRQPFQHQQRGGVTFSFGFN</sequence>
<name>A0A3A8ABY5_9HYPH</name>
<evidence type="ECO:0000313" key="2">
    <source>
        <dbReference type="EMBL" id="RKF07822.1"/>
    </source>
</evidence>
<organism evidence="2 3">
    <name type="scientific">Oceaniradius stylonematis</name>
    <dbReference type="NCBI Taxonomy" id="2184161"/>
    <lineage>
        <taxon>Bacteria</taxon>
        <taxon>Pseudomonadati</taxon>
        <taxon>Pseudomonadota</taxon>
        <taxon>Alphaproteobacteria</taxon>
        <taxon>Hyphomicrobiales</taxon>
        <taxon>Ahrensiaceae</taxon>
        <taxon>Oceaniradius</taxon>
    </lineage>
</organism>
<protein>
    <recommendedName>
        <fullName evidence="4">Antifreeze protein</fullName>
    </recommendedName>
</protein>
<feature type="chain" id="PRO_5018700752" description="Antifreeze protein" evidence="1">
    <location>
        <begin position="35"/>
        <end position="147"/>
    </location>
</feature>
<keyword evidence="3" id="KW-1185">Reference proteome</keyword>
<accession>A0A3A8ABY5</accession>
<proteinExistence type="predicted"/>
<dbReference type="Proteomes" id="UP000246132">
    <property type="component" value="Unassembled WGS sequence"/>
</dbReference>
<feature type="signal peptide" evidence="1">
    <location>
        <begin position="1"/>
        <end position="34"/>
    </location>
</feature>
<comment type="caution">
    <text evidence="2">The sequence shown here is derived from an EMBL/GenBank/DDBJ whole genome shotgun (WGS) entry which is preliminary data.</text>
</comment>